<name>A0A3B3T6Y4_9TELE</name>
<dbReference type="SUPFAM" id="SSF54236">
    <property type="entry name" value="Ubiquitin-like"/>
    <property type="match status" value="1"/>
</dbReference>
<dbReference type="Ensembl" id="ENSPKIT00000019956.1">
    <property type="protein sequence ID" value="ENSPKIP00000038957.1"/>
    <property type="gene ID" value="ENSPKIG00000016521.1"/>
</dbReference>
<evidence type="ECO:0000259" key="1">
    <source>
        <dbReference type="PROSITE" id="PS50053"/>
    </source>
</evidence>
<protein>
    <recommendedName>
        <fullName evidence="1">Ubiquitin-like domain-containing protein</fullName>
    </recommendedName>
</protein>
<sequence length="100" mass="10661">DLRSTHATLKAVNEGVSLNPTTSHISVSVFDGSNGRTVKLQLLEADTVGKVKEKLKEGPMPGLSLELACNGKPVAEHQTLRELCVLGQVTFITYQKCVGG</sequence>
<keyword evidence="3" id="KW-1185">Reference proteome</keyword>
<organism evidence="2 3">
    <name type="scientific">Paramormyrops kingsleyae</name>
    <dbReference type="NCBI Taxonomy" id="1676925"/>
    <lineage>
        <taxon>Eukaryota</taxon>
        <taxon>Metazoa</taxon>
        <taxon>Chordata</taxon>
        <taxon>Craniata</taxon>
        <taxon>Vertebrata</taxon>
        <taxon>Euteleostomi</taxon>
        <taxon>Actinopterygii</taxon>
        <taxon>Neopterygii</taxon>
        <taxon>Teleostei</taxon>
        <taxon>Osteoglossocephala</taxon>
        <taxon>Osteoglossomorpha</taxon>
        <taxon>Osteoglossiformes</taxon>
        <taxon>Mormyridae</taxon>
        <taxon>Paramormyrops</taxon>
    </lineage>
</organism>
<dbReference type="PROSITE" id="PS50053">
    <property type="entry name" value="UBIQUITIN_2"/>
    <property type="match status" value="1"/>
</dbReference>
<dbReference type="AlphaFoldDB" id="A0A3B3T6Y4"/>
<dbReference type="InterPro" id="IPR000626">
    <property type="entry name" value="Ubiquitin-like_dom"/>
</dbReference>
<feature type="domain" description="Ubiquitin-like" evidence="1">
    <location>
        <begin position="23"/>
        <end position="100"/>
    </location>
</feature>
<accession>A0A3B3T6Y4</accession>
<proteinExistence type="predicted"/>
<dbReference type="InterPro" id="IPR029071">
    <property type="entry name" value="Ubiquitin-like_domsf"/>
</dbReference>
<reference evidence="2" key="1">
    <citation type="submission" date="2025-08" db="UniProtKB">
        <authorList>
            <consortium name="Ensembl"/>
        </authorList>
    </citation>
    <scope>IDENTIFICATION</scope>
</reference>
<dbReference type="GeneTree" id="ENSGT01000000214857"/>
<dbReference type="Proteomes" id="UP000261540">
    <property type="component" value="Unplaced"/>
</dbReference>
<evidence type="ECO:0000313" key="3">
    <source>
        <dbReference type="Proteomes" id="UP000261540"/>
    </source>
</evidence>
<reference evidence="2" key="2">
    <citation type="submission" date="2025-09" db="UniProtKB">
        <authorList>
            <consortium name="Ensembl"/>
        </authorList>
    </citation>
    <scope>IDENTIFICATION</scope>
</reference>
<evidence type="ECO:0000313" key="2">
    <source>
        <dbReference type="Ensembl" id="ENSPKIP00000038957.1"/>
    </source>
</evidence>
<dbReference type="Gene3D" id="3.10.20.90">
    <property type="entry name" value="Phosphatidylinositol 3-kinase Catalytic Subunit, Chain A, domain 1"/>
    <property type="match status" value="1"/>
</dbReference>